<gene>
    <name evidence="1" type="ORF">AAG570_000729</name>
</gene>
<comment type="caution">
    <text evidence="1">The sequence shown here is derived from an EMBL/GenBank/DDBJ whole genome shotgun (WGS) entry which is preliminary data.</text>
</comment>
<organism evidence="1 2">
    <name type="scientific">Ranatra chinensis</name>
    <dbReference type="NCBI Taxonomy" id="642074"/>
    <lineage>
        <taxon>Eukaryota</taxon>
        <taxon>Metazoa</taxon>
        <taxon>Ecdysozoa</taxon>
        <taxon>Arthropoda</taxon>
        <taxon>Hexapoda</taxon>
        <taxon>Insecta</taxon>
        <taxon>Pterygota</taxon>
        <taxon>Neoptera</taxon>
        <taxon>Paraneoptera</taxon>
        <taxon>Hemiptera</taxon>
        <taxon>Heteroptera</taxon>
        <taxon>Panheteroptera</taxon>
        <taxon>Nepomorpha</taxon>
        <taxon>Nepidae</taxon>
        <taxon>Ranatrinae</taxon>
        <taxon>Ranatra</taxon>
    </lineage>
</organism>
<dbReference type="AlphaFoldDB" id="A0ABD0YXX3"/>
<protein>
    <submittedName>
        <fullName evidence="1">Uncharacterized protein</fullName>
    </submittedName>
</protein>
<accession>A0ABD0YXX3</accession>
<dbReference type="Proteomes" id="UP001558652">
    <property type="component" value="Unassembled WGS sequence"/>
</dbReference>
<keyword evidence="2" id="KW-1185">Reference proteome</keyword>
<sequence length="115" mass="13153">MAPKRRNMFYQNKKQETTEIGTYLEDNPSILLIINMGLDQETVDLMSYRFSLPQTLYIYATSSNIDSKLLGKPINSTKIDLPPESSMLMLTVPVTTPLRISEKDHITPHDYIGLF</sequence>
<evidence type="ECO:0000313" key="2">
    <source>
        <dbReference type="Proteomes" id="UP001558652"/>
    </source>
</evidence>
<dbReference type="EMBL" id="JBFDAA010000001">
    <property type="protein sequence ID" value="KAL1140801.1"/>
    <property type="molecule type" value="Genomic_DNA"/>
</dbReference>
<reference evidence="1 2" key="1">
    <citation type="submission" date="2024-07" db="EMBL/GenBank/DDBJ databases">
        <title>Chromosome-level genome assembly of the water stick insect Ranatra chinensis (Heteroptera: Nepidae).</title>
        <authorList>
            <person name="Liu X."/>
        </authorList>
    </citation>
    <scope>NUCLEOTIDE SEQUENCE [LARGE SCALE GENOMIC DNA]</scope>
    <source>
        <strain evidence="1">Cailab_2021Rc</strain>
        <tissue evidence="1">Muscle</tissue>
    </source>
</reference>
<proteinExistence type="predicted"/>
<evidence type="ECO:0000313" key="1">
    <source>
        <dbReference type="EMBL" id="KAL1140801.1"/>
    </source>
</evidence>
<name>A0ABD0YXX3_9HEMI</name>